<dbReference type="InterPro" id="IPR029058">
    <property type="entry name" value="AB_hydrolase_fold"/>
</dbReference>
<dbReference type="PANTHER" id="PTHR43142:SF11">
    <property type="entry name" value="CARBOXYLIC ESTER HYDROLASE"/>
    <property type="match status" value="1"/>
</dbReference>
<proteinExistence type="predicted"/>
<dbReference type="Proteomes" id="UP000433876">
    <property type="component" value="Unassembled WGS sequence"/>
</dbReference>
<dbReference type="AlphaFoldDB" id="A0A8S8ZA29"/>
<dbReference type="PANTHER" id="PTHR43142">
    <property type="entry name" value="CARBOXYLIC ESTER HYDROLASE"/>
    <property type="match status" value="1"/>
</dbReference>
<gene>
    <name evidence="2" type="ORF">SMACR_07203</name>
</gene>
<evidence type="ECO:0000313" key="3">
    <source>
        <dbReference type="Proteomes" id="UP000433876"/>
    </source>
</evidence>
<feature type="domain" description="Carboxylesterase type B" evidence="1">
    <location>
        <begin position="13"/>
        <end position="449"/>
    </location>
</feature>
<dbReference type="SUPFAM" id="SSF53474">
    <property type="entry name" value="alpha/beta-Hydrolases"/>
    <property type="match status" value="1"/>
</dbReference>
<sequence>MTSLEQPSILNHPTIGPIRGIRKVDGAAQFLGVQYAVLRDRFARGELLKSYPSDHPRVQEGVFDATCLGPVPISPTNGCEWEQKLIQHSLPASALTQSDTECLTVNIAIPDIKTDGPAWPVLALVHGGAFATGSSSYPQYDLGHIVQTSVQMGQPMIAVGINYRLGVAGFLHSSAMAEAGYKPNNGLDDQRLGLLWIKHHIAGFHGDPERVTYIGESSGAASGTFHLHGTQPLFSQLIAMSGSSIVKAKPMAMGERSFATAIQLLGCNGDVDVLLKASPEDIREKIGRKMPMGPLIDGEKIAAATTYAALADPGRAADLFPGMQWCKRILVGDCQMDGSAYAPRVAARSDVLPHTLATYLAEALDPIDPKLTPAITSAYGLDQSATANTTESTKAVLDLATDICFALGARAFARAWSQKPGAEAFLYRFNVPNPWDGPWKGHATHILDIAVGADQGAMVYFAAESGEDDESRYVPAEDPQQTGRRVILQDLLDEAGLDKVMTAWEMFMRGPKV</sequence>
<organism evidence="2 3">
    <name type="scientific">Sordaria macrospora</name>
    <dbReference type="NCBI Taxonomy" id="5147"/>
    <lineage>
        <taxon>Eukaryota</taxon>
        <taxon>Fungi</taxon>
        <taxon>Dikarya</taxon>
        <taxon>Ascomycota</taxon>
        <taxon>Pezizomycotina</taxon>
        <taxon>Sordariomycetes</taxon>
        <taxon>Sordariomycetidae</taxon>
        <taxon>Sordariales</taxon>
        <taxon>Sordariaceae</taxon>
        <taxon>Sordaria</taxon>
    </lineage>
</organism>
<name>A0A8S8ZA29_SORMA</name>
<dbReference type="Gene3D" id="3.40.50.1820">
    <property type="entry name" value="alpha/beta hydrolase"/>
    <property type="match status" value="1"/>
</dbReference>
<dbReference type="Pfam" id="PF00135">
    <property type="entry name" value="COesterase"/>
    <property type="match status" value="1"/>
</dbReference>
<dbReference type="OMA" id="SWPQFDY"/>
<dbReference type="InterPro" id="IPR002018">
    <property type="entry name" value="CarbesteraseB"/>
</dbReference>
<comment type="caution">
    <text evidence="2">The sequence shown here is derived from an EMBL/GenBank/DDBJ whole genome shotgun (WGS) entry which is preliminary data.</text>
</comment>
<dbReference type="VEuPathDB" id="FungiDB:SMAC_07203"/>
<reference evidence="2 3" key="1">
    <citation type="submission" date="2017-07" db="EMBL/GenBank/DDBJ databases">
        <title>Genome sequence of the Sordaria macrospora wild type strain R19027.</title>
        <authorList>
            <person name="Nowrousian M."/>
            <person name="Teichert I."/>
            <person name="Kueck U."/>
        </authorList>
    </citation>
    <scope>NUCLEOTIDE SEQUENCE [LARGE SCALE GENOMIC DNA]</scope>
    <source>
        <strain evidence="2 3">R19027</strain>
        <tissue evidence="2">Mycelium</tissue>
    </source>
</reference>
<evidence type="ECO:0000313" key="2">
    <source>
        <dbReference type="EMBL" id="KAA8623994.1"/>
    </source>
</evidence>
<protein>
    <recommendedName>
        <fullName evidence="1">Carboxylesterase type B domain-containing protein</fullName>
    </recommendedName>
</protein>
<evidence type="ECO:0000259" key="1">
    <source>
        <dbReference type="Pfam" id="PF00135"/>
    </source>
</evidence>
<dbReference type="EMBL" id="NMPR01000280">
    <property type="protein sequence ID" value="KAA8623994.1"/>
    <property type="molecule type" value="Genomic_DNA"/>
</dbReference>
<accession>A0A8S8ZA29</accession>